<dbReference type="Proteomes" id="UP001232148">
    <property type="component" value="Unassembled WGS sequence"/>
</dbReference>
<feature type="non-terminal residue" evidence="1">
    <location>
        <position position="1"/>
    </location>
</feature>
<reference evidence="1" key="1">
    <citation type="submission" date="2021-06" db="EMBL/GenBank/DDBJ databases">
        <title>Comparative genomics, transcriptomics and evolutionary studies reveal genomic signatures of adaptation to plant cell wall in hemibiotrophic fungi.</title>
        <authorList>
            <consortium name="DOE Joint Genome Institute"/>
            <person name="Baroncelli R."/>
            <person name="Diaz J.F."/>
            <person name="Benocci T."/>
            <person name="Peng M."/>
            <person name="Battaglia E."/>
            <person name="Haridas S."/>
            <person name="Andreopoulos W."/>
            <person name="Labutti K."/>
            <person name="Pangilinan J."/>
            <person name="Floch G.L."/>
            <person name="Makela M.R."/>
            <person name="Henrissat B."/>
            <person name="Grigoriev I.V."/>
            <person name="Crouch J.A."/>
            <person name="De Vries R.P."/>
            <person name="Sukno S.A."/>
            <person name="Thon M.R."/>
        </authorList>
    </citation>
    <scope>NUCLEOTIDE SEQUENCE</scope>
    <source>
        <strain evidence="1">MAFF235873</strain>
    </source>
</reference>
<sequence>QNASNAVPTNTLFITSAMATLLDDCLPPEGLFESREALIESINAYVKPRGYAFTT</sequence>
<proteinExistence type="predicted"/>
<comment type="caution">
    <text evidence="1">The sequence shown here is derived from an EMBL/GenBank/DDBJ whole genome shotgun (WGS) entry which is preliminary data.</text>
</comment>
<dbReference type="EMBL" id="MU842878">
    <property type="protein sequence ID" value="KAK2028410.1"/>
    <property type="molecule type" value="Genomic_DNA"/>
</dbReference>
<dbReference type="AlphaFoldDB" id="A0AAD9M463"/>
<organism evidence="1 2">
    <name type="scientific">Colletotrichum zoysiae</name>
    <dbReference type="NCBI Taxonomy" id="1216348"/>
    <lineage>
        <taxon>Eukaryota</taxon>
        <taxon>Fungi</taxon>
        <taxon>Dikarya</taxon>
        <taxon>Ascomycota</taxon>
        <taxon>Pezizomycotina</taxon>
        <taxon>Sordariomycetes</taxon>
        <taxon>Hypocreomycetidae</taxon>
        <taxon>Glomerellales</taxon>
        <taxon>Glomerellaceae</taxon>
        <taxon>Colletotrichum</taxon>
        <taxon>Colletotrichum graminicola species complex</taxon>
    </lineage>
</organism>
<evidence type="ECO:0000313" key="1">
    <source>
        <dbReference type="EMBL" id="KAK2028410.1"/>
    </source>
</evidence>
<accession>A0AAD9M463</accession>
<name>A0AAD9M463_9PEZI</name>
<gene>
    <name evidence="1" type="ORF">LX32DRAFT_590764</name>
</gene>
<keyword evidence="2" id="KW-1185">Reference proteome</keyword>
<protein>
    <submittedName>
        <fullName evidence="1">Uncharacterized protein</fullName>
    </submittedName>
</protein>
<evidence type="ECO:0000313" key="2">
    <source>
        <dbReference type="Proteomes" id="UP001232148"/>
    </source>
</evidence>